<dbReference type="Gene3D" id="3.90.105.50">
    <property type="match status" value="1"/>
</dbReference>
<keyword evidence="1" id="KW-0238">DNA-binding</keyword>
<dbReference type="InterPro" id="IPR038148">
    <property type="entry name" value="Tn1545/Tn916_Xis"/>
</dbReference>
<comment type="caution">
    <text evidence="1">The sequence shown here is derived from an EMBL/GenBank/DDBJ whole genome shotgun (WGS) entry which is preliminary data.</text>
</comment>
<evidence type="ECO:0000313" key="1">
    <source>
        <dbReference type="EMBL" id="MCD2492957.1"/>
    </source>
</evidence>
<gene>
    <name evidence="1" type="ORF">LQE92_09990</name>
</gene>
<dbReference type="EMBL" id="JAJNOR010000005">
    <property type="protein sequence ID" value="MCD2492957.1"/>
    <property type="molecule type" value="Genomic_DNA"/>
</dbReference>
<dbReference type="GO" id="GO:0003677">
    <property type="term" value="F:DNA binding"/>
    <property type="evidence" value="ECO:0007669"/>
    <property type="project" value="UniProtKB-KW"/>
</dbReference>
<accession>A0AAP2WA88</accession>
<keyword evidence="2" id="KW-1185">Reference proteome</keyword>
<organism evidence="1 2">
    <name type="scientific">Lientehia hominis</name>
    <dbReference type="NCBI Taxonomy" id="2897778"/>
    <lineage>
        <taxon>Bacteria</taxon>
        <taxon>Bacillati</taxon>
        <taxon>Bacillota</taxon>
        <taxon>Clostridia</taxon>
        <taxon>Lachnospirales</taxon>
        <taxon>Lachnospiraceae</taxon>
        <taxon>Lientehia</taxon>
    </lineage>
</organism>
<reference evidence="1 2" key="1">
    <citation type="submission" date="2021-11" db="EMBL/GenBank/DDBJ databases">
        <title>Lacrimispora sp. nov. NSJ-141 isolated from human feces.</title>
        <authorList>
            <person name="Abdugheni R."/>
        </authorList>
    </citation>
    <scope>NUCLEOTIDE SEQUENCE [LARGE SCALE GENOMIC DNA]</scope>
    <source>
        <strain evidence="1 2">NSJ-141</strain>
    </source>
</reference>
<dbReference type="Proteomes" id="UP001299265">
    <property type="component" value="Unassembled WGS sequence"/>
</dbReference>
<evidence type="ECO:0000313" key="2">
    <source>
        <dbReference type="Proteomes" id="UP001299265"/>
    </source>
</evidence>
<name>A0AAP2WA88_9FIRM</name>
<protein>
    <submittedName>
        <fullName evidence="1">DNA-binding protein</fullName>
    </submittedName>
</protein>
<proteinExistence type="predicted"/>
<sequence>MNPINLKKLPLLVERNDIMAKPNLAEKDILNPSEAIEYFVLSRREFYEFLDTTDGGDFLAYYGSRKLIIRVAIEKYLRNHPELRRRA</sequence>
<dbReference type="RefSeq" id="WP_231062824.1">
    <property type="nucleotide sequence ID" value="NZ_JAJNOR010000005.1"/>
</dbReference>
<dbReference type="AlphaFoldDB" id="A0AAP2WA88"/>